<dbReference type="VEuPathDB" id="CryptoDB:Vbra_16450"/>
<keyword evidence="3" id="KW-1185">Reference proteome</keyword>
<feature type="transmembrane region" description="Helical" evidence="1">
    <location>
        <begin position="217"/>
        <end position="239"/>
    </location>
</feature>
<dbReference type="Proteomes" id="UP000041254">
    <property type="component" value="Unassembled WGS sequence"/>
</dbReference>
<evidence type="ECO:0000256" key="1">
    <source>
        <dbReference type="SAM" id="Phobius"/>
    </source>
</evidence>
<feature type="transmembrane region" description="Helical" evidence="1">
    <location>
        <begin position="77"/>
        <end position="110"/>
    </location>
</feature>
<sequence>MTAIEPHLSRLPDDVGRELKRNFGVTSCGVLRATSKCGGCHLISEGYLTRRLDDAIHNKGLSGVLVYRKPPTTTLAFLLHFATAVCSGLSACLAKLFPLIVLVSVMLLDLHPVVAATCKELTDLRPSCEWLASWAGFLLASGVVIGGWWLLPGGSITDTMFALLNINAAGRFVIGRVGFLVVVVMMLMINWKELLVDHVRGIFSGDLSVAVDRCVSIYASFVGFNVAVLIVVPLFGNWVRGIKSEMPMGRAEYLLRLLHIIEGSGSWERTVQLIYYLKNSRIIPSLPIIVAPGDLRQVGSRALFDSRPPAVRQLSLLIHRLVPGLCLHLQRTTNGQDDLGEAVGSHRQLLTFLPIEALMAAHLPFSGAARAAAAMKKGSEHLADAAKGTVVGCLGRQQEEARVLDDMATLAALAERLDGQQRKALHQLLGAGGKDSVLFPLIHSANGKVKDAAEALRATLTDEIATVSVYQSDPPTKRLYYIYSSFTDSILYLVAHAPTGPRPYQLTPDSFLSLSEQHQLADKLICALSHNVVWGCRKAHKADERGFDGLTRDNRDDAILILCGDRASDDFLRHVFPPPTDEGAHRSESMAGTMAVEALADGPLIYAVSGRLIHGAVGV</sequence>
<evidence type="ECO:0000313" key="3">
    <source>
        <dbReference type="Proteomes" id="UP000041254"/>
    </source>
</evidence>
<dbReference type="EMBL" id="CDMY01000527">
    <property type="protein sequence ID" value="CEM20406.1"/>
    <property type="molecule type" value="Genomic_DNA"/>
</dbReference>
<feature type="transmembrane region" description="Helical" evidence="1">
    <location>
        <begin position="130"/>
        <end position="151"/>
    </location>
</feature>
<keyword evidence="1" id="KW-0812">Transmembrane</keyword>
<protein>
    <submittedName>
        <fullName evidence="2">Uncharacterized protein</fullName>
    </submittedName>
</protein>
<organism evidence="2 3">
    <name type="scientific">Vitrella brassicaformis (strain CCMP3155)</name>
    <dbReference type="NCBI Taxonomy" id="1169540"/>
    <lineage>
        <taxon>Eukaryota</taxon>
        <taxon>Sar</taxon>
        <taxon>Alveolata</taxon>
        <taxon>Colpodellida</taxon>
        <taxon>Vitrellaceae</taxon>
        <taxon>Vitrella</taxon>
    </lineage>
</organism>
<dbReference type="AlphaFoldDB" id="A0A0G4FY92"/>
<keyword evidence="1" id="KW-0472">Membrane</keyword>
<reference evidence="2 3" key="1">
    <citation type="submission" date="2014-11" db="EMBL/GenBank/DDBJ databases">
        <authorList>
            <person name="Zhu J."/>
            <person name="Qi W."/>
            <person name="Song R."/>
        </authorList>
    </citation>
    <scope>NUCLEOTIDE SEQUENCE [LARGE SCALE GENOMIC DNA]</scope>
</reference>
<proteinExistence type="predicted"/>
<accession>A0A0G4FY92</accession>
<name>A0A0G4FY92_VITBC</name>
<gene>
    <name evidence="2" type="ORF">Vbra_16450</name>
</gene>
<dbReference type="PhylomeDB" id="A0A0G4FY92"/>
<evidence type="ECO:0000313" key="2">
    <source>
        <dbReference type="EMBL" id="CEM20406.1"/>
    </source>
</evidence>
<dbReference type="InParanoid" id="A0A0G4FY92"/>
<keyword evidence="1" id="KW-1133">Transmembrane helix</keyword>
<feature type="transmembrane region" description="Helical" evidence="1">
    <location>
        <begin position="172"/>
        <end position="191"/>
    </location>
</feature>